<dbReference type="GO" id="GO:0009252">
    <property type="term" value="P:peptidoglycan biosynthetic process"/>
    <property type="evidence" value="ECO:0007669"/>
    <property type="project" value="UniProtKB-UniRule"/>
</dbReference>
<dbReference type="CDD" id="cd08010">
    <property type="entry name" value="MltG_like"/>
    <property type="match status" value="1"/>
</dbReference>
<dbReference type="GO" id="GO:0005886">
    <property type="term" value="C:plasma membrane"/>
    <property type="evidence" value="ECO:0007669"/>
    <property type="project" value="UniProtKB-UniRule"/>
</dbReference>
<dbReference type="Pfam" id="PF02618">
    <property type="entry name" value="YceG"/>
    <property type="match status" value="1"/>
</dbReference>
<accession>A0A1I3P9K4</accession>
<proteinExistence type="inferred from homology"/>
<dbReference type="NCBIfam" id="TIGR00247">
    <property type="entry name" value="endolytic transglycosylase MltG"/>
    <property type="match status" value="1"/>
</dbReference>
<dbReference type="InterPro" id="IPR003770">
    <property type="entry name" value="MLTG-like"/>
</dbReference>
<evidence type="ECO:0000256" key="3">
    <source>
        <dbReference type="ARBA" id="ARBA00022989"/>
    </source>
</evidence>
<evidence type="ECO:0000256" key="5">
    <source>
        <dbReference type="ARBA" id="ARBA00023239"/>
    </source>
</evidence>
<evidence type="ECO:0000256" key="4">
    <source>
        <dbReference type="ARBA" id="ARBA00023136"/>
    </source>
</evidence>
<dbReference type="Proteomes" id="UP000243887">
    <property type="component" value="Unassembled WGS sequence"/>
</dbReference>
<evidence type="ECO:0000256" key="2">
    <source>
        <dbReference type="ARBA" id="ARBA00022692"/>
    </source>
</evidence>
<dbReference type="HAMAP" id="MF_02065">
    <property type="entry name" value="MltG"/>
    <property type="match status" value="1"/>
</dbReference>
<evidence type="ECO:0000256" key="1">
    <source>
        <dbReference type="ARBA" id="ARBA00022475"/>
    </source>
</evidence>
<dbReference type="EC" id="4.2.2.29" evidence="7"/>
<dbReference type="Gene3D" id="3.30.160.60">
    <property type="entry name" value="Classic Zinc Finger"/>
    <property type="match status" value="1"/>
</dbReference>
<evidence type="ECO:0000256" key="7">
    <source>
        <dbReference type="HAMAP-Rule" id="MF_02065"/>
    </source>
</evidence>
<evidence type="ECO:0000256" key="6">
    <source>
        <dbReference type="ARBA" id="ARBA00023316"/>
    </source>
</evidence>
<dbReference type="GO" id="GO:0008932">
    <property type="term" value="F:lytic endotransglycosylase activity"/>
    <property type="evidence" value="ECO:0007669"/>
    <property type="project" value="UniProtKB-UniRule"/>
</dbReference>
<protein>
    <recommendedName>
        <fullName evidence="7">Endolytic murein transglycosylase</fullName>
        <ecNumber evidence="7">4.2.2.29</ecNumber>
    </recommendedName>
    <alternativeName>
        <fullName evidence="7">Peptidoglycan lytic transglycosylase</fullName>
    </alternativeName>
    <alternativeName>
        <fullName evidence="7">Peptidoglycan polymerization terminase</fullName>
    </alternativeName>
</protein>
<dbReference type="PANTHER" id="PTHR30518">
    <property type="entry name" value="ENDOLYTIC MUREIN TRANSGLYCOSYLASE"/>
    <property type="match status" value="1"/>
</dbReference>
<evidence type="ECO:0000313" key="9">
    <source>
        <dbReference type="Proteomes" id="UP000243887"/>
    </source>
</evidence>
<dbReference type="STRING" id="1150112.SAMN04487893_10437"/>
<keyword evidence="4 7" id="KW-0472">Membrane</keyword>
<dbReference type="GO" id="GO:0071555">
    <property type="term" value="P:cell wall organization"/>
    <property type="evidence" value="ECO:0007669"/>
    <property type="project" value="UniProtKB-KW"/>
</dbReference>
<dbReference type="OrthoDB" id="9814591at2"/>
<keyword evidence="3 7" id="KW-1133">Transmembrane helix</keyword>
<keyword evidence="6 7" id="KW-0961">Cell wall biogenesis/degradation</keyword>
<keyword evidence="1 7" id="KW-1003">Cell membrane</keyword>
<sequence length="345" mass="39577">MNLKRFVTLVALVGLIVASVYGYRMYTNAFSNNVENWGESEFLYIPANSSYLEVRKIIEPYLKDMASFDEMAEQSKYAGNVISGRFRIKNGMSNYDLIQALRRNVPVRLTFNNQERLENLVSRMSSQIEPDSISLMESFTDPEFLKESGFTPETVLACFLPNTYEFYWDVNPLKVRNTLHKEYLRFWNGARREKAEALGLTPVEVAILASIVQKETSKNDEKAAVAGVYLNRLKIGMPLQADPTVVFAKKLYTNDFDQVIKRVYHKDLDIPSPYNTYRNVGLPPGLIFMPDVSSIDAVLDAEKHEYLYFCASVDRMGYHEFAASLAQHNVNSQRYQKWLNSQGIQ</sequence>
<comment type="catalytic activity">
    <reaction evidence="7">
        <text>a peptidoglycan chain = a peptidoglycan chain with N-acetyl-1,6-anhydromuramyl-[peptide] at the reducing end + a peptidoglycan chain with N-acetylglucosamine at the non-reducing end.</text>
        <dbReference type="EC" id="4.2.2.29"/>
    </reaction>
</comment>
<dbReference type="EMBL" id="FORU01000004">
    <property type="protein sequence ID" value="SFJ18244.1"/>
    <property type="molecule type" value="Genomic_DNA"/>
</dbReference>
<dbReference type="AlphaFoldDB" id="A0A1I3P9K4"/>
<organism evidence="8 9">
    <name type="scientific">Myroides guanonis</name>
    <dbReference type="NCBI Taxonomy" id="1150112"/>
    <lineage>
        <taxon>Bacteria</taxon>
        <taxon>Pseudomonadati</taxon>
        <taxon>Bacteroidota</taxon>
        <taxon>Flavobacteriia</taxon>
        <taxon>Flavobacteriales</taxon>
        <taxon>Flavobacteriaceae</taxon>
        <taxon>Myroides</taxon>
    </lineage>
</organism>
<dbReference type="PANTHER" id="PTHR30518:SF2">
    <property type="entry name" value="ENDOLYTIC MUREIN TRANSGLYCOSYLASE"/>
    <property type="match status" value="1"/>
</dbReference>
<reference evidence="9" key="1">
    <citation type="submission" date="2016-10" db="EMBL/GenBank/DDBJ databases">
        <authorList>
            <person name="Varghese N."/>
            <person name="Submissions S."/>
        </authorList>
    </citation>
    <scope>NUCLEOTIDE SEQUENCE [LARGE SCALE GENOMIC DNA]</scope>
    <source>
        <strain evidence="9">DSM 26542</strain>
    </source>
</reference>
<keyword evidence="9" id="KW-1185">Reference proteome</keyword>
<name>A0A1I3P9K4_9FLAO</name>
<dbReference type="RefSeq" id="WP_090678333.1">
    <property type="nucleotide sequence ID" value="NZ_FORU01000004.1"/>
</dbReference>
<keyword evidence="2 7" id="KW-0812">Transmembrane</keyword>
<feature type="site" description="Important for catalytic activity" evidence="7">
    <location>
        <position position="215"/>
    </location>
</feature>
<evidence type="ECO:0000313" key="8">
    <source>
        <dbReference type="EMBL" id="SFJ18244.1"/>
    </source>
</evidence>
<keyword evidence="5 7" id="KW-0456">Lyase</keyword>
<comment type="function">
    <text evidence="7">Functions as a peptidoglycan terminase that cleaves nascent peptidoglycan strands endolytically to terminate their elongation.</text>
</comment>
<gene>
    <name evidence="7" type="primary">mltG</name>
    <name evidence="8" type="ORF">SAMN04487893_10437</name>
</gene>
<comment type="similarity">
    <text evidence="7">Belongs to the transglycosylase MltG family.</text>
</comment>